<dbReference type="Gene3D" id="3.40.50.300">
    <property type="entry name" value="P-loop containing nucleotide triphosphate hydrolases"/>
    <property type="match status" value="1"/>
</dbReference>
<dbReference type="Pfam" id="PF03764">
    <property type="entry name" value="EFG_IV"/>
    <property type="match status" value="1"/>
</dbReference>
<accession>A0A3N2D921</accession>
<dbReference type="Proteomes" id="UP000275356">
    <property type="component" value="Unassembled WGS sequence"/>
</dbReference>
<keyword evidence="4" id="KW-0251">Elongation factor</keyword>
<dbReference type="InterPro" id="IPR014721">
    <property type="entry name" value="Ribsml_uS5_D2-typ_fold_subgr"/>
</dbReference>
<dbReference type="PANTHER" id="PTHR43261">
    <property type="entry name" value="TRANSLATION ELONGATION FACTOR G-RELATED"/>
    <property type="match status" value="1"/>
</dbReference>
<dbReference type="CDD" id="cd01514">
    <property type="entry name" value="Elongation_Factor_C"/>
    <property type="match status" value="1"/>
</dbReference>
<keyword evidence="2" id="KW-0342">GTP-binding</keyword>
<dbReference type="Pfam" id="PF00679">
    <property type="entry name" value="EFG_C"/>
    <property type="match status" value="1"/>
</dbReference>
<dbReference type="FunFam" id="3.30.70.240:FF:000001">
    <property type="entry name" value="Elongation factor G"/>
    <property type="match status" value="1"/>
</dbReference>
<dbReference type="InterPro" id="IPR005517">
    <property type="entry name" value="Transl_elong_EFG/EF2_IV"/>
</dbReference>
<dbReference type="RefSeq" id="WP_245967907.1">
    <property type="nucleotide sequence ID" value="NZ_RKHQ01000001.1"/>
</dbReference>
<keyword evidence="1" id="KW-0547">Nucleotide-binding</keyword>
<name>A0A3N2D921_9MICO</name>
<evidence type="ECO:0000259" key="3">
    <source>
        <dbReference type="PROSITE" id="PS51722"/>
    </source>
</evidence>
<dbReference type="InterPro" id="IPR009000">
    <property type="entry name" value="Transl_B-barrel_sf"/>
</dbReference>
<dbReference type="GO" id="GO:0003746">
    <property type="term" value="F:translation elongation factor activity"/>
    <property type="evidence" value="ECO:0007669"/>
    <property type="project" value="UniProtKB-KW"/>
</dbReference>
<proteinExistence type="predicted"/>
<dbReference type="EMBL" id="RKHQ01000001">
    <property type="protein sequence ID" value="ROR96287.1"/>
    <property type="molecule type" value="Genomic_DNA"/>
</dbReference>
<comment type="caution">
    <text evidence="4">The sequence shown here is derived from an EMBL/GenBank/DDBJ whole genome shotgun (WGS) entry which is preliminary data.</text>
</comment>
<dbReference type="InterPro" id="IPR020568">
    <property type="entry name" value="Ribosomal_Su5_D2-typ_SF"/>
</dbReference>
<dbReference type="SMART" id="SM00889">
    <property type="entry name" value="EFG_IV"/>
    <property type="match status" value="1"/>
</dbReference>
<evidence type="ECO:0000313" key="4">
    <source>
        <dbReference type="EMBL" id="ROR96287.1"/>
    </source>
</evidence>
<dbReference type="InterPro" id="IPR035647">
    <property type="entry name" value="EFG_III/V"/>
</dbReference>
<dbReference type="SMART" id="SM00838">
    <property type="entry name" value="EFG_C"/>
    <property type="match status" value="1"/>
</dbReference>
<dbReference type="InterPro" id="IPR047872">
    <property type="entry name" value="EFG_IV"/>
</dbReference>
<dbReference type="PROSITE" id="PS51722">
    <property type="entry name" value="G_TR_2"/>
    <property type="match status" value="1"/>
</dbReference>
<dbReference type="Pfam" id="PF14492">
    <property type="entry name" value="EFG_III"/>
    <property type="match status" value="1"/>
</dbReference>
<dbReference type="InterPro" id="IPR000795">
    <property type="entry name" value="T_Tr_GTP-bd_dom"/>
</dbReference>
<dbReference type="Gene3D" id="3.30.70.870">
    <property type="entry name" value="Elongation Factor G (Translational Gtpase), domain 3"/>
    <property type="match status" value="1"/>
</dbReference>
<feature type="domain" description="Tr-type G" evidence="3">
    <location>
        <begin position="18"/>
        <end position="296"/>
    </location>
</feature>
<dbReference type="InterPro" id="IPR000640">
    <property type="entry name" value="EFG_V-like"/>
</dbReference>
<dbReference type="SUPFAM" id="SSF54211">
    <property type="entry name" value="Ribosomal protein S5 domain 2-like"/>
    <property type="match status" value="1"/>
</dbReference>
<dbReference type="InterPro" id="IPR041095">
    <property type="entry name" value="EFG_II"/>
</dbReference>
<dbReference type="SUPFAM" id="SSF54980">
    <property type="entry name" value="EF-G C-terminal domain-like"/>
    <property type="match status" value="2"/>
</dbReference>
<reference evidence="4 5" key="1">
    <citation type="submission" date="2018-11" db="EMBL/GenBank/DDBJ databases">
        <title>Sequencing the genomes of 1000 actinobacteria strains.</title>
        <authorList>
            <person name="Klenk H.-P."/>
        </authorList>
    </citation>
    <scope>NUCLEOTIDE SEQUENCE [LARGE SCALE GENOMIC DNA]</scope>
    <source>
        <strain evidence="4 5">DSM 13521</strain>
    </source>
</reference>
<dbReference type="Gene3D" id="2.40.30.10">
    <property type="entry name" value="Translation factors"/>
    <property type="match status" value="1"/>
</dbReference>
<sequence>MNGARDGASMPVRNLDPASIRNVAVAGHSGSGGTTLVEAMLVAAGTRTRAGRVEDGTTVCDHDPEEIARGVTLTLAVADLEWTPPGGEQTHLTLLDTPGSPDFAGSLDAALAVADVLLLTVSAVDGVQPGTIATWRRAAELDLPVVAVVTKEHKHRASFHRCVEELRSLAGDGVAVLPLELPLGEEEAFHGVADVLANTAWVYDADGPHTEPMPADVADEEASAHEELAEEIVSHDDAQLERYLDGDEPTTAELRTTLRAEILARRAVPVLIASGVTGVGVEEVLDFLCELGPSPATRPARVVVGSGDVDEGGAVVETVEADPDGDVVLQVFRTLTDPYVGQISYLKVLSGRLDGAVQLVNATTGSAERVHLPFRLLGAEHLPAEGAVAGQVVGVAKLSGSPTGSLLLPATSPLARAHVRPLLPRPRTPGYGVALVAERSSDEEKLPGALARLVLADPSLVVEQVGSQTVLRGLGDQHVAVAVERMARLLGVVVTTEPVAVAYGETIARATTAEGRLKKQSGGHGQFALVQLTVSPLPRGSGLEFVDSVVGGAVPRQFIPAVERGVRDAMGHGGPRGHRVVDLRVELTDGKAHAVDSSEMAFRTAGSLGVRAALEAAGTVLLEPMVALTVRVPMDAQGDVLGDLATRRGQVTGTSMSEDSTEAIVTARVPAGEVERYLMDLRALTHGLGSMEHVPDGYEEVRAERSGPRAARVGA</sequence>
<evidence type="ECO:0000256" key="1">
    <source>
        <dbReference type="ARBA" id="ARBA00022741"/>
    </source>
</evidence>
<dbReference type="InterPro" id="IPR027417">
    <property type="entry name" value="P-loop_NTPase"/>
</dbReference>
<protein>
    <submittedName>
        <fullName evidence="4">Translation elongation factor 2 (EF-2/EF-G)</fullName>
    </submittedName>
</protein>
<keyword evidence="5" id="KW-1185">Reference proteome</keyword>
<evidence type="ECO:0000313" key="5">
    <source>
        <dbReference type="Proteomes" id="UP000275356"/>
    </source>
</evidence>
<organism evidence="4 5">
    <name type="scientific">Salana multivorans</name>
    <dbReference type="NCBI Taxonomy" id="120377"/>
    <lineage>
        <taxon>Bacteria</taxon>
        <taxon>Bacillati</taxon>
        <taxon>Actinomycetota</taxon>
        <taxon>Actinomycetes</taxon>
        <taxon>Micrococcales</taxon>
        <taxon>Beutenbergiaceae</taxon>
        <taxon>Salana</taxon>
    </lineage>
</organism>
<dbReference type="GO" id="GO:0003924">
    <property type="term" value="F:GTPase activity"/>
    <property type="evidence" value="ECO:0007669"/>
    <property type="project" value="InterPro"/>
</dbReference>
<dbReference type="SUPFAM" id="SSF50447">
    <property type="entry name" value="Translation proteins"/>
    <property type="match status" value="1"/>
</dbReference>
<evidence type="ECO:0000256" key="2">
    <source>
        <dbReference type="ARBA" id="ARBA00023134"/>
    </source>
</evidence>
<dbReference type="AlphaFoldDB" id="A0A3N2D921"/>
<dbReference type="GO" id="GO:0005525">
    <property type="term" value="F:GTP binding"/>
    <property type="evidence" value="ECO:0007669"/>
    <property type="project" value="UniProtKB-KW"/>
</dbReference>
<dbReference type="Gene3D" id="3.30.230.10">
    <property type="match status" value="1"/>
</dbReference>
<dbReference type="GO" id="GO:0032790">
    <property type="term" value="P:ribosome disassembly"/>
    <property type="evidence" value="ECO:0007669"/>
    <property type="project" value="TreeGrafter"/>
</dbReference>
<keyword evidence="4" id="KW-0648">Protein biosynthesis</keyword>
<dbReference type="SUPFAM" id="SSF52540">
    <property type="entry name" value="P-loop containing nucleoside triphosphate hydrolases"/>
    <property type="match status" value="1"/>
</dbReference>
<dbReference type="NCBIfam" id="NF009381">
    <property type="entry name" value="PRK12740.1-5"/>
    <property type="match status" value="1"/>
</dbReference>
<gene>
    <name evidence="4" type="ORF">EDD28_0869</name>
</gene>
<dbReference type="Gene3D" id="3.30.70.240">
    <property type="match status" value="1"/>
</dbReference>
<dbReference type="CDD" id="cd01434">
    <property type="entry name" value="EFG_mtEFG1_IV"/>
    <property type="match status" value="1"/>
</dbReference>
<dbReference type="PANTHER" id="PTHR43261:SF6">
    <property type="entry name" value="ELONGATION FACTOR G-LIKE PROTEIN"/>
    <property type="match status" value="1"/>
</dbReference>
<dbReference type="Pfam" id="PF00009">
    <property type="entry name" value="GTP_EFTU"/>
    <property type="match status" value="1"/>
</dbReference>